<accession>A0ACC0FI40</accession>
<sequence>MSRSPRVKYITYYEDSDSLPGKRTAIWELDKVSKALSPAQMLSKTFSVELQGCGGGGGEAIQKDIAGEVEEIAIVSGNPFLFASAETS</sequence>
<gene>
    <name evidence="1" type="ORF">LOK49_LG13G01311</name>
</gene>
<keyword evidence="2" id="KW-1185">Reference proteome</keyword>
<proteinExistence type="predicted"/>
<dbReference type="Proteomes" id="UP001060215">
    <property type="component" value="Chromosome 14"/>
</dbReference>
<evidence type="ECO:0000313" key="2">
    <source>
        <dbReference type="Proteomes" id="UP001060215"/>
    </source>
</evidence>
<reference evidence="1 2" key="1">
    <citation type="journal article" date="2022" name="Plant J.">
        <title>Chromosome-level genome of Camellia lanceoleosa provides a valuable resource for understanding genome evolution and self-incompatibility.</title>
        <authorList>
            <person name="Gong W."/>
            <person name="Xiao S."/>
            <person name="Wang L."/>
            <person name="Liao Z."/>
            <person name="Chang Y."/>
            <person name="Mo W."/>
            <person name="Hu G."/>
            <person name="Li W."/>
            <person name="Zhao G."/>
            <person name="Zhu H."/>
            <person name="Hu X."/>
            <person name="Ji K."/>
            <person name="Xiang X."/>
            <person name="Song Q."/>
            <person name="Yuan D."/>
            <person name="Jin S."/>
            <person name="Zhang L."/>
        </authorList>
    </citation>
    <scope>NUCLEOTIDE SEQUENCE [LARGE SCALE GENOMIC DNA]</scope>
    <source>
        <strain evidence="1">SQ_2022a</strain>
    </source>
</reference>
<protein>
    <submittedName>
        <fullName evidence="1">Phospholipid--sterol O-acyltransferase</fullName>
    </submittedName>
</protein>
<evidence type="ECO:0000313" key="1">
    <source>
        <dbReference type="EMBL" id="KAI7988437.1"/>
    </source>
</evidence>
<organism evidence="1 2">
    <name type="scientific">Camellia lanceoleosa</name>
    <dbReference type="NCBI Taxonomy" id="1840588"/>
    <lineage>
        <taxon>Eukaryota</taxon>
        <taxon>Viridiplantae</taxon>
        <taxon>Streptophyta</taxon>
        <taxon>Embryophyta</taxon>
        <taxon>Tracheophyta</taxon>
        <taxon>Spermatophyta</taxon>
        <taxon>Magnoliopsida</taxon>
        <taxon>eudicotyledons</taxon>
        <taxon>Gunneridae</taxon>
        <taxon>Pentapetalae</taxon>
        <taxon>asterids</taxon>
        <taxon>Ericales</taxon>
        <taxon>Theaceae</taxon>
        <taxon>Camellia</taxon>
    </lineage>
</organism>
<comment type="caution">
    <text evidence="1">The sequence shown here is derived from an EMBL/GenBank/DDBJ whole genome shotgun (WGS) entry which is preliminary data.</text>
</comment>
<name>A0ACC0FI40_9ERIC</name>
<dbReference type="EMBL" id="CM045771">
    <property type="protein sequence ID" value="KAI7988437.1"/>
    <property type="molecule type" value="Genomic_DNA"/>
</dbReference>